<name>A0ABP9UKK0_9BACT</name>
<dbReference type="Proteomes" id="UP001476282">
    <property type="component" value="Unassembled WGS sequence"/>
</dbReference>
<sequence length="559" mass="58395">MKPRSFRHHRLAAIGAAGCALANALHAASLLTGTGLANNQDVPATYGSYLTGTPNIGIDWSPVGNGGWQTYSEAGWTHPSALNETGTGVYQMDEADPGKAYQIVFSPDEGFNVLLSSVDFNVYTGGGDFHIDWTVTGSSSGALASGVHDAPTDGASTLSFGNLTGSVAEELTLVLKIGSGSGTNSYLAIDNLAFDQVADTEPGLTHFASDSAYAGRPLTLSWTIANPNPAVKVTLSDGVSVTDVTANTNLTTGDGSLQVSPLESTTYTLSLDGANSMQLTVLIGEALGLTSSTQLATAPDYQTLLSWEVRPVDAGLVTISDGSQLIDVTADTDPLTGLGSRLFSVPGPATTFTLDANESGHTAQVQVLREQANSGAFSISSSSITTEETLTVSWTGAAAGPTDWVGIYRRTDLPGLVPSAQWNYLNGTQTAGAAAADGSLTFSGLPAGDYYAALLVDDGYEIAQGPILFTVTEPQDPAIRVVSTSMTGSDFTLTWESKEGFDYDIYASAGLEGDPQVDPSWQRLEFAWPSAGATTSYTEHLGSSPPARRFYRVYEFPSF</sequence>
<feature type="chain" id="PRO_5045357385" evidence="1">
    <location>
        <begin position="28"/>
        <end position="559"/>
    </location>
</feature>
<reference evidence="2 3" key="1">
    <citation type="submission" date="2024-02" db="EMBL/GenBank/DDBJ databases">
        <title>Haloferula sargassicola NBRC 104335.</title>
        <authorList>
            <person name="Ichikawa N."/>
            <person name="Katano-Makiyama Y."/>
            <person name="Hidaka K."/>
        </authorList>
    </citation>
    <scope>NUCLEOTIDE SEQUENCE [LARGE SCALE GENOMIC DNA]</scope>
    <source>
        <strain evidence="2 3">NBRC 104335</strain>
    </source>
</reference>
<accession>A0ABP9UKK0</accession>
<comment type="caution">
    <text evidence="2">The sequence shown here is derived from an EMBL/GenBank/DDBJ whole genome shotgun (WGS) entry which is preliminary data.</text>
</comment>
<keyword evidence="3" id="KW-1185">Reference proteome</keyword>
<protein>
    <submittedName>
        <fullName evidence="2">Uncharacterized protein</fullName>
    </submittedName>
</protein>
<dbReference type="EMBL" id="BAABRI010000006">
    <property type="protein sequence ID" value="GAA5482045.1"/>
    <property type="molecule type" value="Genomic_DNA"/>
</dbReference>
<proteinExistence type="predicted"/>
<keyword evidence="1" id="KW-0732">Signal</keyword>
<organism evidence="2 3">
    <name type="scientific">Haloferula sargassicola</name>
    <dbReference type="NCBI Taxonomy" id="490096"/>
    <lineage>
        <taxon>Bacteria</taxon>
        <taxon>Pseudomonadati</taxon>
        <taxon>Verrucomicrobiota</taxon>
        <taxon>Verrucomicrobiia</taxon>
        <taxon>Verrucomicrobiales</taxon>
        <taxon>Verrucomicrobiaceae</taxon>
        <taxon>Haloferula</taxon>
    </lineage>
</organism>
<feature type="signal peptide" evidence="1">
    <location>
        <begin position="1"/>
        <end position="27"/>
    </location>
</feature>
<evidence type="ECO:0000313" key="3">
    <source>
        <dbReference type="Proteomes" id="UP001476282"/>
    </source>
</evidence>
<gene>
    <name evidence="2" type="ORF">Hsar01_01260</name>
</gene>
<evidence type="ECO:0000256" key="1">
    <source>
        <dbReference type="SAM" id="SignalP"/>
    </source>
</evidence>
<evidence type="ECO:0000313" key="2">
    <source>
        <dbReference type="EMBL" id="GAA5482045.1"/>
    </source>
</evidence>
<dbReference type="RefSeq" id="WP_353566192.1">
    <property type="nucleotide sequence ID" value="NZ_BAABRI010000006.1"/>
</dbReference>